<gene>
    <name evidence="2" type="ORF">N7472_004968</name>
</gene>
<organism evidence="2 3">
    <name type="scientific">Penicillium cf. griseofulvum</name>
    <dbReference type="NCBI Taxonomy" id="2972120"/>
    <lineage>
        <taxon>Eukaryota</taxon>
        <taxon>Fungi</taxon>
        <taxon>Dikarya</taxon>
        <taxon>Ascomycota</taxon>
        <taxon>Pezizomycotina</taxon>
        <taxon>Eurotiomycetes</taxon>
        <taxon>Eurotiomycetidae</taxon>
        <taxon>Eurotiales</taxon>
        <taxon>Aspergillaceae</taxon>
        <taxon>Penicillium</taxon>
    </lineage>
</organism>
<feature type="compositionally biased region" description="Polar residues" evidence="1">
    <location>
        <begin position="1"/>
        <end position="14"/>
    </location>
</feature>
<reference evidence="2" key="1">
    <citation type="submission" date="2022-11" db="EMBL/GenBank/DDBJ databases">
        <authorList>
            <person name="Petersen C."/>
        </authorList>
    </citation>
    <scope>NUCLEOTIDE SEQUENCE</scope>
    <source>
        <strain evidence="2">IBT 16849</strain>
    </source>
</reference>
<dbReference type="AlphaFoldDB" id="A0A9W9MFA1"/>
<reference evidence="2" key="2">
    <citation type="journal article" date="2023" name="IMA Fungus">
        <title>Comparative genomic study of the Penicillium genus elucidates a diverse pangenome and 15 lateral gene transfer events.</title>
        <authorList>
            <person name="Petersen C."/>
            <person name="Sorensen T."/>
            <person name="Nielsen M.R."/>
            <person name="Sondergaard T.E."/>
            <person name="Sorensen J.L."/>
            <person name="Fitzpatrick D.A."/>
            <person name="Frisvad J.C."/>
            <person name="Nielsen K.L."/>
        </authorList>
    </citation>
    <scope>NUCLEOTIDE SEQUENCE</scope>
    <source>
        <strain evidence="2">IBT 16849</strain>
    </source>
</reference>
<evidence type="ECO:0000256" key="1">
    <source>
        <dbReference type="SAM" id="MobiDB-lite"/>
    </source>
</evidence>
<evidence type="ECO:0000313" key="3">
    <source>
        <dbReference type="Proteomes" id="UP001150879"/>
    </source>
</evidence>
<feature type="region of interest" description="Disordered" evidence="1">
    <location>
        <begin position="1"/>
        <end position="20"/>
    </location>
</feature>
<proteinExistence type="predicted"/>
<sequence>MSQDVQGDEQTNAKQGICANSIGQNSDEELLFPDNNSLFDADHFIMMGSLGMFASPRQQDQHFWINFNGIERPPDEWMLMNVPGPA</sequence>
<keyword evidence="3" id="KW-1185">Reference proteome</keyword>
<evidence type="ECO:0000313" key="2">
    <source>
        <dbReference type="EMBL" id="KAJ5199764.1"/>
    </source>
</evidence>
<name>A0A9W9MFA1_9EURO</name>
<protein>
    <submittedName>
        <fullName evidence="2">Uncharacterized protein</fullName>
    </submittedName>
</protein>
<dbReference type="EMBL" id="JAPQKP010000003">
    <property type="protein sequence ID" value="KAJ5199764.1"/>
    <property type="molecule type" value="Genomic_DNA"/>
</dbReference>
<comment type="caution">
    <text evidence="2">The sequence shown here is derived from an EMBL/GenBank/DDBJ whole genome shotgun (WGS) entry which is preliminary data.</text>
</comment>
<accession>A0A9W9MFA1</accession>
<dbReference type="Proteomes" id="UP001150879">
    <property type="component" value="Unassembled WGS sequence"/>
</dbReference>